<evidence type="ECO:0000313" key="4">
    <source>
        <dbReference type="Proteomes" id="UP000092993"/>
    </source>
</evidence>
<dbReference type="AlphaFoldDB" id="A0A1C7MDW8"/>
<comment type="caution">
    <text evidence="3">The sequence shown here is derived from an EMBL/GenBank/DDBJ whole genome shotgun (WGS) entry which is preliminary data.</text>
</comment>
<evidence type="ECO:0000259" key="2">
    <source>
        <dbReference type="Pfam" id="PF14214"/>
    </source>
</evidence>
<feature type="domain" description="Helitron helicase-like" evidence="2">
    <location>
        <begin position="144"/>
        <end position="246"/>
    </location>
</feature>
<gene>
    <name evidence="3" type="ORF">A0H81_05659</name>
</gene>
<sequence>MLVNVWPKVGLADDGAAAVVSLPEHHLPPAFTLEERGMWTDDRGIFNPLSIATLWLLEQMCSCVRFWWSGLLTDAYTRAESDRSLVRNFPAVVDKILNVDVDALNRLIDRGKGGEYVQANDDAEKQCFELMGIVDHVAGHVQDRAPVFFITFAPVDVKHPLWSILLWENIDVLSSMPNLPDTSQCFRAIANNPVACARFFHFMVEAFLKHILKVDTEEVGLFGKTEAYYGTVEAQGRLTLHLHLLLWLVCHLSPQEIRDRLLVDGFFRNQLIEWLESCQTGGFSTGSMDDITDRLQQTVETHHGSTRTINRPGVRDPATTLPVPPPQTTSTQSLEDWHQRFVQKGVDADLLRSVVPVSA</sequence>
<feature type="region of interest" description="Disordered" evidence="1">
    <location>
        <begin position="301"/>
        <end position="334"/>
    </location>
</feature>
<dbReference type="OrthoDB" id="2745152at2759"/>
<organism evidence="3 4">
    <name type="scientific">Grifola frondosa</name>
    <name type="common">Maitake</name>
    <name type="synonym">Polyporus frondosus</name>
    <dbReference type="NCBI Taxonomy" id="5627"/>
    <lineage>
        <taxon>Eukaryota</taxon>
        <taxon>Fungi</taxon>
        <taxon>Dikarya</taxon>
        <taxon>Basidiomycota</taxon>
        <taxon>Agaricomycotina</taxon>
        <taxon>Agaricomycetes</taxon>
        <taxon>Polyporales</taxon>
        <taxon>Grifolaceae</taxon>
        <taxon>Grifola</taxon>
    </lineage>
</organism>
<evidence type="ECO:0000256" key="1">
    <source>
        <dbReference type="SAM" id="MobiDB-lite"/>
    </source>
</evidence>
<accession>A0A1C7MDW8</accession>
<dbReference type="InterPro" id="IPR025476">
    <property type="entry name" value="Helitron_helicase-like"/>
</dbReference>
<dbReference type="Pfam" id="PF14214">
    <property type="entry name" value="Helitron_like_N"/>
    <property type="match status" value="1"/>
</dbReference>
<reference evidence="3 4" key="1">
    <citation type="submission" date="2016-03" db="EMBL/GenBank/DDBJ databases">
        <title>Whole genome sequencing of Grifola frondosa 9006-11.</title>
        <authorList>
            <person name="Min B."/>
            <person name="Park H."/>
            <person name="Kim J.-G."/>
            <person name="Cho H."/>
            <person name="Oh Y.-L."/>
            <person name="Kong W.-S."/>
            <person name="Choi I.-G."/>
        </authorList>
    </citation>
    <scope>NUCLEOTIDE SEQUENCE [LARGE SCALE GENOMIC DNA]</scope>
    <source>
        <strain evidence="3 4">9006-11</strain>
    </source>
</reference>
<evidence type="ECO:0000313" key="3">
    <source>
        <dbReference type="EMBL" id="OBZ74566.1"/>
    </source>
</evidence>
<protein>
    <recommendedName>
        <fullName evidence="2">Helitron helicase-like domain-containing protein</fullName>
    </recommendedName>
</protein>
<name>A0A1C7MDW8_GRIFR</name>
<keyword evidence="4" id="KW-1185">Reference proteome</keyword>
<proteinExistence type="predicted"/>
<dbReference type="Proteomes" id="UP000092993">
    <property type="component" value="Unassembled WGS sequence"/>
</dbReference>
<dbReference type="EMBL" id="LUGG01000005">
    <property type="protein sequence ID" value="OBZ74566.1"/>
    <property type="molecule type" value="Genomic_DNA"/>
</dbReference>